<evidence type="ECO:0000313" key="2">
    <source>
        <dbReference type="EMBL" id="MBW48548.1"/>
    </source>
</evidence>
<dbReference type="AlphaFoldDB" id="A0A2M4B6V4"/>
<keyword evidence="1" id="KW-0732">Signal</keyword>
<reference evidence="2" key="1">
    <citation type="submission" date="2018-01" db="EMBL/GenBank/DDBJ databases">
        <title>An insight into the sialome of Amazonian anophelines.</title>
        <authorList>
            <person name="Ribeiro J.M."/>
            <person name="Scarpassa V."/>
            <person name="Calvo E."/>
        </authorList>
    </citation>
    <scope>NUCLEOTIDE SEQUENCE</scope>
    <source>
        <tissue evidence="2">Salivary glands</tissue>
    </source>
</reference>
<protein>
    <submittedName>
        <fullName evidence="2">Putative secreted protein</fullName>
    </submittedName>
</protein>
<evidence type="ECO:0000256" key="1">
    <source>
        <dbReference type="SAM" id="SignalP"/>
    </source>
</evidence>
<organism evidence="2">
    <name type="scientific">Anopheles triannulatus</name>
    <dbReference type="NCBI Taxonomy" id="58253"/>
    <lineage>
        <taxon>Eukaryota</taxon>
        <taxon>Metazoa</taxon>
        <taxon>Ecdysozoa</taxon>
        <taxon>Arthropoda</taxon>
        <taxon>Hexapoda</taxon>
        <taxon>Insecta</taxon>
        <taxon>Pterygota</taxon>
        <taxon>Neoptera</taxon>
        <taxon>Endopterygota</taxon>
        <taxon>Diptera</taxon>
        <taxon>Nematocera</taxon>
        <taxon>Culicoidea</taxon>
        <taxon>Culicidae</taxon>
        <taxon>Anophelinae</taxon>
        <taxon>Anopheles</taxon>
    </lineage>
</organism>
<feature type="signal peptide" evidence="1">
    <location>
        <begin position="1"/>
        <end position="18"/>
    </location>
</feature>
<name>A0A2M4B6V4_9DIPT</name>
<proteinExistence type="predicted"/>
<dbReference type="EMBL" id="GGFK01015227">
    <property type="protein sequence ID" value="MBW48548.1"/>
    <property type="molecule type" value="Transcribed_RNA"/>
</dbReference>
<accession>A0A2M4B6V4</accession>
<sequence>MASLASLVFLFLLSVGDKHPVLLSCWPDAGAASSVAAHTITANREQCNERRKKNPKKALQSNGTLGCGWLFTVVRWLLD</sequence>
<feature type="chain" id="PRO_5014630248" evidence="1">
    <location>
        <begin position="19"/>
        <end position="79"/>
    </location>
</feature>